<comment type="caution">
    <text evidence="2">The sequence shown here is derived from an EMBL/GenBank/DDBJ whole genome shotgun (WGS) entry which is preliminary data.</text>
</comment>
<protein>
    <submittedName>
        <fullName evidence="2">Uncharacterized protein</fullName>
    </submittedName>
</protein>
<proteinExistence type="predicted"/>
<feature type="compositionally biased region" description="Basic and acidic residues" evidence="1">
    <location>
        <begin position="243"/>
        <end position="252"/>
    </location>
</feature>
<dbReference type="Proteomes" id="UP000812966">
    <property type="component" value="Unassembled WGS sequence"/>
</dbReference>
<dbReference type="EMBL" id="JABELV010000144">
    <property type="protein sequence ID" value="KAG7529575.1"/>
    <property type="molecule type" value="Genomic_DNA"/>
</dbReference>
<feature type="compositionally biased region" description="Basic residues" evidence="1">
    <location>
        <begin position="226"/>
        <end position="236"/>
    </location>
</feature>
<sequence>MYSYEEKDEKEDFWLSYKIEGSKYLSCMHVVHKADPEHQVVSTQTFPPIYWGIFNQIKREIDDQRFDVQLGYAVYESLYEANLAARQYAYSQLRAACDARDEGCGAIYQLKEEGIEDPKNKKHFGEHVPKENNKRSKVRCYSVLAHDATTWMVSFEFLLHVRPVVIQKKRESARPRADASRVKRVKTEVDEKPDVKHGVDEKPDIKSEVEEKPIASGSSQRTTRSNAKKSGAKRARSPSVESRLSDRSDRSSSPEWGEGPESCPYY</sequence>
<evidence type="ECO:0000256" key="1">
    <source>
        <dbReference type="SAM" id="MobiDB-lite"/>
    </source>
</evidence>
<feature type="compositionally biased region" description="Low complexity" evidence="1">
    <location>
        <begin position="253"/>
        <end position="266"/>
    </location>
</feature>
<reference evidence="2" key="1">
    <citation type="submission" date="2020-04" db="EMBL/GenBank/DDBJ databases">
        <title>Analysis of mating type loci in Filobasidium floriforme.</title>
        <authorList>
            <person name="Nowrousian M."/>
        </authorList>
    </citation>
    <scope>NUCLEOTIDE SEQUENCE</scope>
    <source>
        <strain evidence="2">CBS 6242</strain>
    </source>
</reference>
<evidence type="ECO:0000313" key="2">
    <source>
        <dbReference type="EMBL" id="KAG7529575.1"/>
    </source>
</evidence>
<accession>A0A8K0JGS0</accession>
<feature type="compositionally biased region" description="Basic and acidic residues" evidence="1">
    <location>
        <begin position="168"/>
        <end position="213"/>
    </location>
</feature>
<keyword evidence="3" id="KW-1185">Reference proteome</keyword>
<evidence type="ECO:0000313" key="3">
    <source>
        <dbReference type="Proteomes" id="UP000812966"/>
    </source>
</evidence>
<dbReference type="AlphaFoldDB" id="A0A8K0JGS0"/>
<feature type="region of interest" description="Disordered" evidence="1">
    <location>
        <begin position="168"/>
        <end position="266"/>
    </location>
</feature>
<organism evidence="2 3">
    <name type="scientific">Filobasidium floriforme</name>
    <dbReference type="NCBI Taxonomy" id="5210"/>
    <lineage>
        <taxon>Eukaryota</taxon>
        <taxon>Fungi</taxon>
        <taxon>Dikarya</taxon>
        <taxon>Basidiomycota</taxon>
        <taxon>Agaricomycotina</taxon>
        <taxon>Tremellomycetes</taxon>
        <taxon>Filobasidiales</taxon>
        <taxon>Filobasidiaceae</taxon>
        <taxon>Filobasidium</taxon>
    </lineage>
</organism>
<gene>
    <name evidence="2" type="ORF">FFLO_05547</name>
</gene>
<feature type="compositionally biased region" description="Polar residues" evidence="1">
    <location>
        <begin position="216"/>
        <end position="225"/>
    </location>
</feature>
<name>A0A8K0JGS0_9TREE</name>